<feature type="transmembrane region" description="Helical" evidence="1">
    <location>
        <begin position="263"/>
        <end position="285"/>
    </location>
</feature>
<reference evidence="3" key="1">
    <citation type="journal article" date="2021" name="PeerJ">
        <title>Extensive microbial diversity within the chicken gut microbiome revealed by metagenomics and culture.</title>
        <authorList>
            <person name="Gilroy R."/>
            <person name="Ravi A."/>
            <person name="Getino M."/>
            <person name="Pursley I."/>
            <person name="Horton D.L."/>
            <person name="Alikhan N.F."/>
            <person name="Baker D."/>
            <person name="Gharbi K."/>
            <person name="Hall N."/>
            <person name="Watson M."/>
            <person name="Adriaenssens E.M."/>
            <person name="Foster-Nyarko E."/>
            <person name="Jarju S."/>
            <person name="Secka A."/>
            <person name="Antonio M."/>
            <person name="Oren A."/>
            <person name="Chaudhuri R.R."/>
            <person name="La Ragione R."/>
            <person name="Hildebrand F."/>
            <person name="Pallen M.J."/>
        </authorList>
    </citation>
    <scope>NUCLEOTIDE SEQUENCE</scope>
    <source>
        <strain evidence="3">CHK187-11901</strain>
    </source>
</reference>
<feature type="transmembrane region" description="Helical" evidence="1">
    <location>
        <begin position="20"/>
        <end position="42"/>
    </location>
</feature>
<dbReference type="SUPFAM" id="SSF51695">
    <property type="entry name" value="PLC-like phosphodiesterases"/>
    <property type="match status" value="1"/>
</dbReference>
<organism evidence="3 4">
    <name type="scientific">Candidatus Merdibacter merdavium</name>
    <dbReference type="NCBI Taxonomy" id="2838692"/>
    <lineage>
        <taxon>Bacteria</taxon>
        <taxon>Bacillati</taxon>
        <taxon>Bacillota</taxon>
        <taxon>Erysipelotrichia</taxon>
        <taxon>Erysipelotrichales</taxon>
        <taxon>Erysipelotrichaceae</taxon>
        <taxon>Merdibacter</taxon>
    </lineage>
</organism>
<evidence type="ECO:0000256" key="1">
    <source>
        <dbReference type="SAM" id="Phobius"/>
    </source>
</evidence>
<protein>
    <submittedName>
        <fullName evidence="3">Glycerophosphoryl diester phosphodiesterase membrane domain-containing protein</fullName>
    </submittedName>
</protein>
<dbReference type="GO" id="GO:0006629">
    <property type="term" value="P:lipid metabolic process"/>
    <property type="evidence" value="ECO:0007669"/>
    <property type="project" value="InterPro"/>
</dbReference>
<dbReference type="PROSITE" id="PS51704">
    <property type="entry name" value="GP_PDE"/>
    <property type="match status" value="1"/>
</dbReference>
<accession>A0A9D2SWH1</accession>
<proteinExistence type="predicted"/>
<dbReference type="PANTHER" id="PTHR46211:SF8">
    <property type="entry name" value="PHOSPHODIESTERASE"/>
    <property type="match status" value="1"/>
</dbReference>
<dbReference type="InterPro" id="IPR017946">
    <property type="entry name" value="PLC-like_Pdiesterase_TIM-brl"/>
</dbReference>
<name>A0A9D2SWH1_9FIRM</name>
<keyword evidence="1" id="KW-0472">Membrane</keyword>
<feature type="transmembrane region" description="Helical" evidence="1">
    <location>
        <begin position="62"/>
        <end position="88"/>
    </location>
</feature>
<dbReference type="AlphaFoldDB" id="A0A9D2SWH1"/>
<dbReference type="Pfam" id="PF10110">
    <property type="entry name" value="GPDPase_memb"/>
    <property type="match status" value="1"/>
</dbReference>
<feature type="transmembrane region" description="Helical" evidence="1">
    <location>
        <begin position="164"/>
        <end position="190"/>
    </location>
</feature>
<keyword evidence="1" id="KW-0812">Transmembrane</keyword>
<feature type="transmembrane region" description="Helical" evidence="1">
    <location>
        <begin position="337"/>
        <end position="354"/>
    </location>
</feature>
<dbReference type="Pfam" id="PF03009">
    <property type="entry name" value="GDPD"/>
    <property type="match status" value="1"/>
</dbReference>
<dbReference type="Proteomes" id="UP000823896">
    <property type="component" value="Unassembled WGS sequence"/>
</dbReference>
<dbReference type="Gene3D" id="3.20.20.190">
    <property type="entry name" value="Phosphatidylinositol (PI) phosphodiesterase"/>
    <property type="match status" value="1"/>
</dbReference>
<dbReference type="InterPro" id="IPR018476">
    <property type="entry name" value="GlyceroP-diester-Pdiesterase_M"/>
</dbReference>
<dbReference type="GO" id="GO:0008081">
    <property type="term" value="F:phosphoric diester hydrolase activity"/>
    <property type="evidence" value="ECO:0007669"/>
    <property type="project" value="InterPro"/>
</dbReference>
<dbReference type="EMBL" id="DWWM01000028">
    <property type="protein sequence ID" value="HJC36420.1"/>
    <property type="molecule type" value="Genomic_DNA"/>
</dbReference>
<keyword evidence="1" id="KW-1133">Transmembrane helix</keyword>
<dbReference type="PANTHER" id="PTHR46211">
    <property type="entry name" value="GLYCEROPHOSPHORYL DIESTER PHOSPHODIESTERASE"/>
    <property type="match status" value="1"/>
</dbReference>
<feature type="domain" description="GP-PDE" evidence="2">
    <location>
        <begin position="363"/>
        <end position="591"/>
    </location>
</feature>
<feature type="transmembrane region" description="Helical" evidence="1">
    <location>
        <begin position="122"/>
        <end position="144"/>
    </location>
</feature>
<evidence type="ECO:0000313" key="3">
    <source>
        <dbReference type="EMBL" id="HJC36420.1"/>
    </source>
</evidence>
<gene>
    <name evidence="3" type="ORF">H9702_04735</name>
</gene>
<dbReference type="InterPro" id="IPR030395">
    <property type="entry name" value="GP_PDE_dom"/>
</dbReference>
<feature type="transmembrane region" description="Helical" evidence="1">
    <location>
        <begin position="211"/>
        <end position="231"/>
    </location>
</feature>
<comment type="caution">
    <text evidence="3">The sequence shown here is derived from an EMBL/GenBank/DDBJ whole genome shotgun (WGS) entry which is preliminary data.</text>
</comment>
<reference evidence="3" key="2">
    <citation type="submission" date="2021-04" db="EMBL/GenBank/DDBJ databases">
        <authorList>
            <person name="Gilroy R."/>
        </authorList>
    </citation>
    <scope>NUCLEOTIDE SEQUENCE</scope>
    <source>
        <strain evidence="3">CHK187-11901</strain>
    </source>
</reference>
<sequence length="613" mass="70359">MNEQYHPIRTWIRNIIRFELFYRLFIILIVYPLSNWLINLYITTNTVHSSLSNFSMFFDFLSIPGILVMAVILGSAICIIVFEAMVLIMMTSCMIHKVPYTPSSLYSTAFARLACLRHPSTLLAFLYFMGLLPLTHIGYVSSYMPTLQIPNFILGEITLTLPGQLAAIAFYLMAFVLFALLCFTPLYLFQERCSFWQAAKKSVKKTLALPLKKKALLTALILGLFLIGWQITQSTTVSFLSGSDFNVYLFRYLYHSHFFRQQLLYTILWWIYLSLSSVFFLWAIIRICESENEVIQIEQIKARQFFASRLFTWASSQLRRYGHKTAERLDAFPHKKLLSLLLCPLIALVMMLYLHQEPLMHRPLVIGHRGDIYAPENSLEGIESAALRGADYAEIDIQLTKDGELAVFHDSSTSRLCEQDLTVADSTLAELKQLDLASRGEHFTIPSLEEAVQKAKEAQVGLLIEFKPQDGQEEEMAEKTIALIEKNDFADQAIFMSMNEPIVRIMEEERPSWWNGYCIFGALGKVDTSWNVDFLAIEESQANTRFLEQARNNGIPVYIWTVDEYYSVLGYLRMGVSGIIGNSAEDVRMAVDDYLANDHEEYLNDDPHDIREQ</sequence>
<evidence type="ECO:0000259" key="2">
    <source>
        <dbReference type="PROSITE" id="PS51704"/>
    </source>
</evidence>
<evidence type="ECO:0000313" key="4">
    <source>
        <dbReference type="Proteomes" id="UP000823896"/>
    </source>
</evidence>